<dbReference type="KEGG" id="pson:JI735_24630"/>
<gene>
    <name evidence="1" type="ORF">JI735_24630</name>
</gene>
<keyword evidence="2" id="KW-1185">Reference proteome</keyword>
<dbReference type="AlphaFoldDB" id="A0A974P9S9"/>
<reference evidence="1 2" key="1">
    <citation type="submission" date="2021-01" db="EMBL/GenBank/DDBJ databases">
        <title>Whole genome sequence of Paenibacillus sonchi LMG 24727 for comparative genomics.</title>
        <authorList>
            <person name="Lee G."/>
            <person name="Kim M.-J."/>
            <person name="Lim K."/>
            <person name="Shin J.-H."/>
        </authorList>
    </citation>
    <scope>NUCLEOTIDE SEQUENCE [LARGE SCALE GENOMIC DNA]</scope>
    <source>
        <strain evidence="1 2">LMG 24727</strain>
    </source>
</reference>
<evidence type="ECO:0000313" key="2">
    <source>
        <dbReference type="Proteomes" id="UP000595841"/>
    </source>
</evidence>
<proteinExistence type="predicted"/>
<sequence>MSLTFLMFYYLYDIPAEQIAQQEKEEAVKAPPFHLSIEWLNQNRFG</sequence>
<name>A0A974P9S9_9BACL</name>
<dbReference type="Proteomes" id="UP000595841">
    <property type="component" value="Chromosome"/>
</dbReference>
<organism evidence="1 2">
    <name type="scientific">Paenibacillus sonchi</name>
    <dbReference type="NCBI Taxonomy" id="373687"/>
    <lineage>
        <taxon>Bacteria</taxon>
        <taxon>Bacillati</taxon>
        <taxon>Bacillota</taxon>
        <taxon>Bacilli</taxon>
        <taxon>Bacillales</taxon>
        <taxon>Paenibacillaceae</taxon>
        <taxon>Paenibacillus</taxon>
        <taxon>Paenibacillus sonchi group</taxon>
    </lineage>
</organism>
<evidence type="ECO:0000313" key="1">
    <source>
        <dbReference type="EMBL" id="QQZ59761.1"/>
    </source>
</evidence>
<accession>A0A974P9S9</accession>
<dbReference type="EMBL" id="CP068595">
    <property type="protein sequence ID" value="QQZ59761.1"/>
    <property type="molecule type" value="Genomic_DNA"/>
</dbReference>
<protein>
    <submittedName>
        <fullName evidence="1">Uncharacterized protein</fullName>
    </submittedName>
</protein>